<dbReference type="PROSITE" id="PS00687">
    <property type="entry name" value="ALDEHYDE_DEHYDR_GLU"/>
    <property type="match status" value="1"/>
</dbReference>
<dbReference type="FunFam" id="3.40.605.10:FF:000026">
    <property type="entry name" value="Aldehyde dehydrogenase, putative"/>
    <property type="match status" value="1"/>
</dbReference>
<dbReference type="InterPro" id="IPR029510">
    <property type="entry name" value="Ald_DH_CS_GLU"/>
</dbReference>
<comment type="subcellular location">
    <subcellularLocation>
        <location evidence="1">Mitochondrion matrix</location>
    </subcellularLocation>
</comment>
<dbReference type="InterPro" id="IPR016162">
    <property type="entry name" value="Ald_DH_N"/>
</dbReference>
<dbReference type="PANTHER" id="PTHR11699">
    <property type="entry name" value="ALDEHYDE DEHYDROGENASE-RELATED"/>
    <property type="match status" value="1"/>
</dbReference>
<dbReference type="InterPro" id="IPR015590">
    <property type="entry name" value="Aldehyde_DH_dom"/>
</dbReference>
<evidence type="ECO:0000259" key="7">
    <source>
        <dbReference type="Pfam" id="PF00171"/>
    </source>
</evidence>
<accession>A0A2N9FMF4</accession>
<evidence type="ECO:0000256" key="5">
    <source>
        <dbReference type="PROSITE-ProRule" id="PRU10007"/>
    </source>
</evidence>
<gene>
    <name evidence="8" type="ORF">FSB_LOCUS19858</name>
</gene>
<feature type="domain" description="Aldehyde dehydrogenase" evidence="7">
    <location>
        <begin position="131"/>
        <end position="444"/>
    </location>
</feature>
<evidence type="ECO:0000256" key="6">
    <source>
        <dbReference type="RuleBase" id="RU003345"/>
    </source>
</evidence>
<feature type="active site" evidence="5">
    <location>
        <position position="221"/>
    </location>
</feature>
<dbReference type="Gene3D" id="3.40.605.10">
    <property type="entry name" value="Aldehyde Dehydrogenase, Chain A, domain 1"/>
    <property type="match status" value="2"/>
</dbReference>
<evidence type="ECO:0000256" key="2">
    <source>
        <dbReference type="ARBA" id="ARBA00009986"/>
    </source>
</evidence>
<dbReference type="AlphaFoldDB" id="A0A2N9FMF4"/>
<evidence type="ECO:0000313" key="8">
    <source>
        <dbReference type="EMBL" id="SPC91976.1"/>
    </source>
</evidence>
<dbReference type="InterPro" id="IPR016160">
    <property type="entry name" value="Ald_DH_CS_CYS"/>
</dbReference>
<dbReference type="Pfam" id="PF00171">
    <property type="entry name" value="Aldedh"/>
    <property type="match status" value="1"/>
</dbReference>
<dbReference type="EMBL" id="OIVN01001269">
    <property type="protein sequence ID" value="SPC91976.1"/>
    <property type="molecule type" value="Genomic_DNA"/>
</dbReference>
<name>A0A2N9FMF4_FAGSY</name>
<proteinExistence type="inferred from homology"/>
<dbReference type="PROSITE" id="PS00070">
    <property type="entry name" value="ALDEHYDE_DEHYDR_CYS"/>
    <property type="match status" value="1"/>
</dbReference>
<organism evidence="8">
    <name type="scientific">Fagus sylvatica</name>
    <name type="common">Beechnut</name>
    <dbReference type="NCBI Taxonomy" id="28930"/>
    <lineage>
        <taxon>Eukaryota</taxon>
        <taxon>Viridiplantae</taxon>
        <taxon>Streptophyta</taxon>
        <taxon>Embryophyta</taxon>
        <taxon>Tracheophyta</taxon>
        <taxon>Spermatophyta</taxon>
        <taxon>Magnoliopsida</taxon>
        <taxon>eudicotyledons</taxon>
        <taxon>Gunneridae</taxon>
        <taxon>Pentapetalae</taxon>
        <taxon>rosids</taxon>
        <taxon>fabids</taxon>
        <taxon>Fagales</taxon>
        <taxon>Fagaceae</taxon>
        <taxon>Fagus</taxon>
    </lineage>
</organism>
<dbReference type="Gene3D" id="3.40.309.10">
    <property type="entry name" value="Aldehyde Dehydrogenase, Chain A, domain 2"/>
    <property type="match status" value="1"/>
</dbReference>
<dbReference type="GO" id="GO:0005759">
    <property type="term" value="C:mitochondrial matrix"/>
    <property type="evidence" value="ECO:0007669"/>
    <property type="project" value="UniProtKB-SubCell"/>
</dbReference>
<dbReference type="FunFam" id="3.40.309.10:FF:000065">
    <property type="entry name" value="Aldehyde dehydrogenase3"/>
    <property type="match status" value="1"/>
</dbReference>
<evidence type="ECO:0000256" key="1">
    <source>
        <dbReference type="ARBA" id="ARBA00004305"/>
    </source>
</evidence>
<dbReference type="SUPFAM" id="SSF53720">
    <property type="entry name" value="ALDH-like"/>
    <property type="match status" value="1"/>
</dbReference>
<reference evidence="8" key="1">
    <citation type="submission" date="2018-02" db="EMBL/GenBank/DDBJ databases">
        <authorList>
            <person name="Cohen D.B."/>
            <person name="Kent A.D."/>
        </authorList>
    </citation>
    <scope>NUCLEOTIDE SEQUENCE</scope>
</reference>
<evidence type="ECO:0000256" key="4">
    <source>
        <dbReference type="ARBA" id="ARBA00023027"/>
    </source>
</evidence>
<comment type="similarity">
    <text evidence="2 6">Belongs to the aldehyde dehydrogenase family.</text>
</comment>
<dbReference type="InterPro" id="IPR016161">
    <property type="entry name" value="Ald_DH/histidinol_DH"/>
</dbReference>
<keyword evidence="3 6" id="KW-0560">Oxidoreductase</keyword>
<evidence type="ECO:0000256" key="3">
    <source>
        <dbReference type="ARBA" id="ARBA00023002"/>
    </source>
</evidence>
<protein>
    <recommendedName>
        <fullName evidence="7">Aldehyde dehydrogenase domain-containing protein</fullName>
    </recommendedName>
</protein>
<keyword evidence="4" id="KW-0520">NAD</keyword>
<dbReference type="InterPro" id="IPR016163">
    <property type="entry name" value="Ald_DH_C"/>
</dbReference>
<dbReference type="GO" id="GO:0016620">
    <property type="term" value="F:oxidoreductase activity, acting on the aldehyde or oxo group of donors, NAD or NADP as acceptor"/>
    <property type="evidence" value="ECO:0007669"/>
    <property type="project" value="InterPro"/>
</dbReference>
<sequence>MGSHSNNNLESFVKIPTIKFTKLFINGEFVDSISGEVLARIAEGDKEDVDLAVKAARHAFDEGPWPRLPGAGRAKLMMKFADLIDQNVEELAALDAIDAGKLFSMGKAVDIPHVASLLRYYAGAADKIHGEVAPALAAGCTMIVKPAEQTPLSALYYAHLAKLAGIPDGVLNVVTGFGSTAGAAISSHMEIDAVNFTGSTEVGRIVMQAAATSNLKVVSLELGGKSPIIIFDDADVDIAAQLALIGILHNKGEICVAGSRLYVQEGIYDKLVKKLVEKAKSWVVGDPFDPKAQQGPQIDKPQFEKILSYIEHGKREGATLLTGGKPLGEKGYYIEPTIFADVKEDMLIAKDEIFGPVLALAKFKTIDEAIKRANSTKYGLAAGIVTKDLNVANTVSRSIRAGTIWINCYFAFDNDCPLGGYKMSGFGRDFGIEALHKYLQVKSVVTPLYNSPWL</sequence>